<protein>
    <submittedName>
        <fullName evidence="8">RDD family protein</fullName>
    </submittedName>
</protein>
<reference evidence="8" key="1">
    <citation type="submission" date="2022-01" db="EMBL/GenBank/DDBJ databases">
        <title>Microbacterium eymi and Microbacterium rhizovicinus sp. nov., isolated from the rhizospheric soil of Elymus tsukushiensis, a plant native to the Dokdo Islands, Republic of Korea.</title>
        <authorList>
            <person name="Hwang Y.J."/>
        </authorList>
    </citation>
    <scope>NUCLEOTIDE SEQUENCE</scope>
    <source>
        <strain evidence="8">KUDC0405</strain>
    </source>
</reference>
<dbReference type="InterPro" id="IPR010432">
    <property type="entry name" value="RDD"/>
</dbReference>
<keyword evidence="9" id="KW-1185">Reference proteome</keyword>
<dbReference type="EMBL" id="CP091139">
    <property type="protein sequence ID" value="UUT35710.1"/>
    <property type="molecule type" value="Genomic_DNA"/>
</dbReference>
<feature type="compositionally biased region" description="Basic residues" evidence="5">
    <location>
        <begin position="259"/>
        <end position="273"/>
    </location>
</feature>
<evidence type="ECO:0000313" key="9">
    <source>
        <dbReference type="Proteomes" id="UP001054811"/>
    </source>
</evidence>
<evidence type="ECO:0000256" key="4">
    <source>
        <dbReference type="ARBA" id="ARBA00023136"/>
    </source>
</evidence>
<dbReference type="Pfam" id="PF06271">
    <property type="entry name" value="RDD"/>
    <property type="match status" value="1"/>
</dbReference>
<organism evidence="8 9">
    <name type="scientific">Microbacterium elymi</name>
    <dbReference type="NCBI Taxonomy" id="2909587"/>
    <lineage>
        <taxon>Bacteria</taxon>
        <taxon>Bacillati</taxon>
        <taxon>Actinomycetota</taxon>
        <taxon>Actinomycetes</taxon>
        <taxon>Micrococcales</taxon>
        <taxon>Microbacteriaceae</taxon>
        <taxon>Microbacterium</taxon>
    </lineage>
</organism>
<evidence type="ECO:0000256" key="2">
    <source>
        <dbReference type="ARBA" id="ARBA00022692"/>
    </source>
</evidence>
<evidence type="ECO:0000256" key="5">
    <source>
        <dbReference type="SAM" id="MobiDB-lite"/>
    </source>
</evidence>
<dbReference type="PANTHER" id="PTHR38480:SF1">
    <property type="entry name" value="SLR0254 PROTEIN"/>
    <property type="match status" value="1"/>
</dbReference>
<evidence type="ECO:0000256" key="1">
    <source>
        <dbReference type="ARBA" id="ARBA00004141"/>
    </source>
</evidence>
<evidence type="ECO:0000259" key="7">
    <source>
        <dbReference type="Pfam" id="PF06271"/>
    </source>
</evidence>
<dbReference type="PANTHER" id="PTHR38480">
    <property type="entry name" value="SLR0254 PROTEIN"/>
    <property type="match status" value="1"/>
</dbReference>
<sequence>MAAEPIAIVPDEVLTGEAVALDVQPLGFFLRALGTVIDMLVGVAFLLLLAWVSGWMLGRNIISTDASSILGVTVIVLVTVVLPTAVETLTRGRSLGRFAVGGRIVRADGGAAGFRQALIRALVGVLELWMTLGGIAALVGAFTPRSQRLGDLMAGTYCQRTRTPALPAHAPDMPPALLPWAEVADVSRLPDPLARRLRAVRPPGRADGAVRTRPARGIPRRRGDAVRLTRPADGCRDPRPRGGGGASRPGVHGPAAGGRARRPALGRHHRRAPRVPAALSAGRCRRAACRTPEDRAGRGAGTA</sequence>
<keyword evidence="4 6" id="KW-0472">Membrane</keyword>
<dbReference type="Proteomes" id="UP001054811">
    <property type="component" value="Chromosome"/>
</dbReference>
<keyword evidence="2 6" id="KW-0812">Transmembrane</keyword>
<feature type="compositionally biased region" description="Low complexity" evidence="5">
    <location>
        <begin position="200"/>
        <end position="217"/>
    </location>
</feature>
<dbReference type="RefSeq" id="WP_259612329.1">
    <property type="nucleotide sequence ID" value="NZ_CP091139.2"/>
</dbReference>
<feature type="transmembrane region" description="Helical" evidence="6">
    <location>
        <begin position="28"/>
        <end position="57"/>
    </location>
</feature>
<feature type="region of interest" description="Disordered" evidence="5">
    <location>
        <begin position="200"/>
        <end position="303"/>
    </location>
</feature>
<evidence type="ECO:0000256" key="6">
    <source>
        <dbReference type="SAM" id="Phobius"/>
    </source>
</evidence>
<feature type="compositionally biased region" description="Low complexity" evidence="5">
    <location>
        <begin position="248"/>
        <end position="258"/>
    </location>
</feature>
<proteinExistence type="predicted"/>
<accession>A0ABY5NKM7</accession>
<evidence type="ECO:0000256" key="3">
    <source>
        <dbReference type="ARBA" id="ARBA00022989"/>
    </source>
</evidence>
<keyword evidence="3 6" id="KW-1133">Transmembrane helix</keyword>
<gene>
    <name evidence="8" type="ORF">L2X98_21010</name>
</gene>
<evidence type="ECO:0000313" key="8">
    <source>
        <dbReference type="EMBL" id="UUT35710.1"/>
    </source>
</evidence>
<feature type="domain" description="RDD" evidence="7">
    <location>
        <begin position="28"/>
        <end position="155"/>
    </location>
</feature>
<comment type="subcellular location">
    <subcellularLocation>
        <location evidence="1">Membrane</location>
        <topology evidence="1">Multi-pass membrane protein</topology>
    </subcellularLocation>
</comment>
<feature type="transmembrane region" description="Helical" evidence="6">
    <location>
        <begin position="118"/>
        <end position="143"/>
    </location>
</feature>
<feature type="transmembrane region" description="Helical" evidence="6">
    <location>
        <begin position="69"/>
        <end position="86"/>
    </location>
</feature>
<name>A0ABY5NKM7_9MICO</name>